<evidence type="ECO:0000313" key="1">
    <source>
        <dbReference type="RefSeq" id="XP_028149206.1"/>
    </source>
</evidence>
<protein>
    <submittedName>
        <fullName evidence="1">Uncharacterized protein LOC114342589</fullName>
    </submittedName>
</protein>
<gene>
    <name evidence="1" type="primary">LOC114342589</name>
</gene>
<name>A0A6P7GHB7_DIAVI</name>
<organism evidence="1">
    <name type="scientific">Diabrotica virgifera virgifera</name>
    <name type="common">western corn rootworm</name>
    <dbReference type="NCBI Taxonomy" id="50390"/>
    <lineage>
        <taxon>Eukaryota</taxon>
        <taxon>Metazoa</taxon>
        <taxon>Ecdysozoa</taxon>
        <taxon>Arthropoda</taxon>
        <taxon>Hexapoda</taxon>
        <taxon>Insecta</taxon>
        <taxon>Pterygota</taxon>
        <taxon>Neoptera</taxon>
        <taxon>Endopterygota</taxon>
        <taxon>Coleoptera</taxon>
        <taxon>Polyphaga</taxon>
        <taxon>Cucujiformia</taxon>
        <taxon>Chrysomeloidea</taxon>
        <taxon>Chrysomelidae</taxon>
        <taxon>Galerucinae</taxon>
        <taxon>Diabroticina</taxon>
        <taxon>Diabroticites</taxon>
        <taxon>Diabrotica</taxon>
    </lineage>
</organism>
<sequence length="130" mass="15469">MQEKGMEVKEIDLHQHTVDGDCKEMEIRYSVTHEWRSRYNNELETLFGQGNIVRYIKANRPRWAGHMVRSDDDRLISNVFWKIPDGRRTAGRPRKRCKDAVREELEKIEVRPSEIVAQYPNQWKIGTNTE</sequence>
<dbReference type="AlphaFoldDB" id="A0A6P7GHB7"/>
<reference evidence="1" key="1">
    <citation type="submission" date="2025-08" db="UniProtKB">
        <authorList>
            <consortium name="RefSeq"/>
        </authorList>
    </citation>
    <scope>IDENTIFICATION</scope>
    <source>
        <tissue evidence="1">Whole insect</tissue>
    </source>
</reference>
<dbReference type="InParanoid" id="A0A6P7GHB7"/>
<proteinExistence type="predicted"/>
<dbReference type="RefSeq" id="XP_028149206.1">
    <property type="nucleotide sequence ID" value="XM_028293405.1"/>
</dbReference>
<accession>A0A6P7GHB7</accession>